<dbReference type="Proteomes" id="UP000184480">
    <property type="component" value="Unassembled WGS sequence"/>
</dbReference>
<evidence type="ECO:0000256" key="1">
    <source>
        <dbReference type="SAM" id="Phobius"/>
    </source>
</evidence>
<accession>A0A1M5ARG0</accession>
<dbReference type="AlphaFoldDB" id="A0A1M5ARG0"/>
<dbReference type="EMBL" id="FQUC01000005">
    <property type="protein sequence ID" value="SHF32833.1"/>
    <property type="molecule type" value="Genomic_DNA"/>
</dbReference>
<gene>
    <name evidence="2" type="ORF">SAMN05444362_105137</name>
</gene>
<keyword evidence="3" id="KW-1185">Reference proteome</keyword>
<name>A0A1M5ARG0_9BACT</name>
<protein>
    <submittedName>
        <fullName evidence="2">Uncharacterized protein</fullName>
    </submittedName>
</protein>
<evidence type="ECO:0000313" key="3">
    <source>
        <dbReference type="Proteomes" id="UP000184480"/>
    </source>
</evidence>
<sequence length="287" mass="33160">MVYGYYYRCIARQYFKDAEGYPMALEIHCKLNHIMFIPMWPGGKLALVKSEITGGQYSPDAYGMEDDAIRLLNSTSAPWYSYIGTVLLLGFIGLFASLIFSSEKEKTGKLERQLDKLYAGQILVYKTDGDKYTSCYVDSVSSDSVWVYQNKMESNKRSVSNIEHPENYSTERSTYSRKELEDMLANETLIRIEYGSSAYILKDVDFSTVKDCVLYYELPDGNYSSVKVDSVSGDLVYVRKNRTTMDRKDNFKEINKPENYSDTTSVMLYRDIDQMTRREIIYSIHID</sequence>
<keyword evidence="1" id="KW-0472">Membrane</keyword>
<keyword evidence="1" id="KW-1133">Transmembrane helix</keyword>
<feature type="transmembrane region" description="Helical" evidence="1">
    <location>
        <begin position="79"/>
        <end position="100"/>
    </location>
</feature>
<proteinExistence type="predicted"/>
<reference evidence="3" key="1">
    <citation type="submission" date="2016-11" db="EMBL/GenBank/DDBJ databases">
        <authorList>
            <person name="Varghese N."/>
            <person name="Submissions S."/>
        </authorList>
    </citation>
    <scope>NUCLEOTIDE SEQUENCE [LARGE SCALE GENOMIC DNA]</scope>
    <source>
        <strain evidence="3">DSM 27370</strain>
    </source>
</reference>
<dbReference type="STRING" id="1346286.SAMN05444362_105137"/>
<dbReference type="RefSeq" id="WP_062180618.1">
    <property type="nucleotide sequence ID" value="NZ_BBXL01000010.1"/>
</dbReference>
<evidence type="ECO:0000313" key="2">
    <source>
        <dbReference type="EMBL" id="SHF32833.1"/>
    </source>
</evidence>
<keyword evidence="1" id="KW-0812">Transmembrane</keyword>
<organism evidence="2 3">
    <name type="scientific">Dysgonomonas macrotermitis</name>
    <dbReference type="NCBI Taxonomy" id="1346286"/>
    <lineage>
        <taxon>Bacteria</taxon>
        <taxon>Pseudomonadati</taxon>
        <taxon>Bacteroidota</taxon>
        <taxon>Bacteroidia</taxon>
        <taxon>Bacteroidales</taxon>
        <taxon>Dysgonomonadaceae</taxon>
        <taxon>Dysgonomonas</taxon>
    </lineage>
</organism>